<name>A1WKQ7_VEREI</name>
<dbReference type="HOGENOM" id="CLU_017584_5_0_4"/>
<dbReference type="InterPro" id="IPR011711">
    <property type="entry name" value="GntR_C"/>
</dbReference>
<dbReference type="GO" id="GO:0003700">
    <property type="term" value="F:DNA-binding transcription factor activity"/>
    <property type="evidence" value="ECO:0007669"/>
    <property type="project" value="InterPro"/>
</dbReference>
<dbReference type="EMBL" id="CP000542">
    <property type="protein sequence ID" value="ABM58214.1"/>
    <property type="molecule type" value="Genomic_DNA"/>
</dbReference>
<dbReference type="Gene3D" id="1.20.120.530">
    <property type="entry name" value="GntR ligand-binding domain-like"/>
    <property type="match status" value="1"/>
</dbReference>
<evidence type="ECO:0000256" key="3">
    <source>
        <dbReference type="ARBA" id="ARBA00023163"/>
    </source>
</evidence>
<gene>
    <name evidence="6" type="ordered locus">Veis_2469</name>
</gene>
<feature type="region of interest" description="Disordered" evidence="4">
    <location>
        <begin position="1"/>
        <end position="24"/>
    </location>
</feature>
<reference evidence="7" key="1">
    <citation type="submission" date="2006-12" db="EMBL/GenBank/DDBJ databases">
        <title>Complete sequence of chromosome 1 of Verminephrobacter eiseniae EF01-2.</title>
        <authorList>
            <person name="Copeland A."/>
            <person name="Lucas S."/>
            <person name="Lapidus A."/>
            <person name="Barry K."/>
            <person name="Detter J.C."/>
            <person name="Glavina del Rio T."/>
            <person name="Dalin E."/>
            <person name="Tice H."/>
            <person name="Pitluck S."/>
            <person name="Chertkov O."/>
            <person name="Brettin T."/>
            <person name="Bruce D."/>
            <person name="Han C."/>
            <person name="Tapia R."/>
            <person name="Gilna P."/>
            <person name="Schmutz J."/>
            <person name="Larimer F."/>
            <person name="Land M."/>
            <person name="Hauser L."/>
            <person name="Kyrpides N."/>
            <person name="Kim E."/>
            <person name="Stahl D."/>
            <person name="Richardson P."/>
        </authorList>
    </citation>
    <scope>NUCLEOTIDE SEQUENCE [LARGE SCALE GENOMIC DNA]</scope>
    <source>
        <strain evidence="7">EF01-2</strain>
    </source>
</reference>
<dbReference type="Gene3D" id="1.10.10.10">
    <property type="entry name" value="Winged helix-like DNA-binding domain superfamily/Winged helix DNA-binding domain"/>
    <property type="match status" value="1"/>
</dbReference>
<dbReference type="InterPro" id="IPR000524">
    <property type="entry name" value="Tscrpt_reg_HTH_GntR"/>
</dbReference>
<dbReference type="PROSITE" id="PS50949">
    <property type="entry name" value="HTH_GNTR"/>
    <property type="match status" value="1"/>
</dbReference>
<feature type="domain" description="HTH gntR-type" evidence="5">
    <location>
        <begin position="28"/>
        <end position="95"/>
    </location>
</feature>
<keyword evidence="2" id="KW-0238">DNA-binding</keyword>
<dbReference type="GeneID" id="76461018"/>
<dbReference type="SMART" id="SM00895">
    <property type="entry name" value="FCD"/>
    <property type="match status" value="1"/>
</dbReference>
<dbReference type="SUPFAM" id="SSF48008">
    <property type="entry name" value="GntR ligand-binding domain-like"/>
    <property type="match status" value="1"/>
</dbReference>
<sequence length="256" mass="27813">MTSAKTTRPVRAPKPPPDAPPAADTAGLLSDNDMYERMVSAILEHRLPPGTKLVEDRLATAFGVSRTRVRPVLVRLANEQVVTLTPRRGASIAQPTPQEAREVFEARRLLEPRLVELFIANAAAADIAALRACIDDEEAACASGDMRRAIRLSGDFHLRIAQVAGQQTLGRILRELVSRTSLILMTYSPGQARERERATACGCREHRALVDAIRLRDARAAARLMLAHLARIAAQLEFTPPAAQAPDLVRLLGGSA</sequence>
<dbReference type="AlphaFoldDB" id="A1WKQ7"/>
<evidence type="ECO:0000256" key="1">
    <source>
        <dbReference type="ARBA" id="ARBA00023015"/>
    </source>
</evidence>
<dbReference type="GO" id="GO:0003677">
    <property type="term" value="F:DNA binding"/>
    <property type="evidence" value="ECO:0007669"/>
    <property type="project" value="UniProtKB-KW"/>
</dbReference>
<evidence type="ECO:0000313" key="7">
    <source>
        <dbReference type="Proteomes" id="UP000000374"/>
    </source>
</evidence>
<evidence type="ECO:0000256" key="2">
    <source>
        <dbReference type="ARBA" id="ARBA00023125"/>
    </source>
</evidence>
<dbReference type="InterPro" id="IPR008920">
    <property type="entry name" value="TF_FadR/GntR_C"/>
</dbReference>
<protein>
    <submittedName>
        <fullName evidence="6">Transcriptional regulator, GntR family</fullName>
    </submittedName>
</protein>
<dbReference type="RefSeq" id="WP_011810217.1">
    <property type="nucleotide sequence ID" value="NC_008786.1"/>
</dbReference>
<evidence type="ECO:0000256" key="4">
    <source>
        <dbReference type="SAM" id="MobiDB-lite"/>
    </source>
</evidence>
<dbReference type="Pfam" id="PF00392">
    <property type="entry name" value="GntR"/>
    <property type="match status" value="1"/>
</dbReference>
<dbReference type="eggNOG" id="COG1802">
    <property type="taxonomic scope" value="Bacteria"/>
</dbReference>
<dbReference type="PANTHER" id="PTHR43537:SF53">
    <property type="entry name" value="HTH-TYPE TRANSCRIPTIONAL REPRESSOR NANR"/>
    <property type="match status" value="1"/>
</dbReference>
<proteinExistence type="predicted"/>
<dbReference type="KEGG" id="vei:Veis_2469"/>
<dbReference type="Pfam" id="PF07729">
    <property type="entry name" value="FCD"/>
    <property type="match status" value="1"/>
</dbReference>
<keyword evidence="3" id="KW-0804">Transcription</keyword>
<evidence type="ECO:0000313" key="6">
    <source>
        <dbReference type="EMBL" id="ABM58214.1"/>
    </source>
</evidence>
<evidence type="ECO:0000259" key="5">
    <source>
        <dbReference type="PROSITE" id="PS50949"/>
    </source>
</evidence>
<keyword evidence="1" id="KW-0805">Transcription regulation</keyword>
<dbReference type="SMART" id="SM00345">
    <property type="entry name" value="HTH_GNTR"/>
    <property type="match status" value="1"/>
</dbReference>
<dbReference type="Proteomes" id="UP000000374">
    <property type="component" value="Chromosome"/>
</dbReference>
<dbReference type="STRING" id="391735.Veis_2469"/>
<feature type="compositionally biased region" description="Low complexity" evidence="4">
    <location>
        <begin position="1"/>
        <end position="10"/>
    </location>
</feature>
<dbReference type="InterPro" id="IPR036390">
    <property type="entry name" value="WH_DNA-bd_sf"/>
</dbReference>
<dbReference type="InterPro" id="IPR036388">
    <property type="entry name" value="WH-like_DNA-bd_sf"/>
</dbReference>
<dbReference type="OrthoDB" id="5243844at2"/>
<organism evidence="6 7">
    <name type="scientific">Verminephrobacter eiseniae (strain EF01-2)</name>
    <dbReference type="NCBI Taxonomy" id="391735"/>
    <lineage>
        <taxon>Bacteria</taxon>
        <taxon>Pseudomonadati</taxon>
        <taxon>Pseudomonadota</taxon>
        <taxon>Betaproteobacteria</taxon>
        <taxon>Burkholderiales</taxon>
        <taxon>Comamonadaceae</taxon>
        <taxon>Verminephrobacter</taxon>
    </lineage>
</organism>
<dbReference type="SUPFAM" id="SSF46785">
    <property type="entry name" value="Winged helix' DNA-binding domain"/>
    <property type="match status" value="1"/>
</dbReference>
<keyword evidence="7" id="KW-1185">Reference proteome</keyword>
<accession>A1WKQ7</accession>
<dbReference type="PANTHER" id="PTHR43537">
    <property type="entry name" value="TRANSCRIPTIONAL REGULATOR, GNTR FAMILY"/>
    <property type="match status" value="1"/>
</dbReference>